<proteinExistence type="predicted"/>
<protein>
    <recommendedName>
        <fullName evidence="3">Transposase DDE domain-containing protein</fullName>
    </recommendedName>
</protein>
<organism evidence="1 2">
    <name type="scientific">Ruminococcus albus 8</name>
    <dbReference type="NCBI Taxonomy" id="246199"/>
    <lineage>
        <taxon>Bacteria</taxon>
        <taxon>Bacillati</taxon>
        <taxon>Bacillota</taxon>
        <taxon>Clostridia</taxon>
        <taxon>Eubacteriales</taxon>
        <taxon>Oscillospiraceae</taxon>
        <taxon>Ruminococcus</taxon>
    </lineage>
</organism>
<dbReference type="Proteomes" id="UP000004259">
    <property type="component" value="Unassembled WGS sequence"/>
</dbReference>
<dbReference type="EMBL" id="ADKM02000095">
    <property type="protein sequence ID" value="EGC02404.1"/>
    <property type="molecule type" value="Genomic_DNA"/>
</dbReference>
<gene>
    <name evidence="1" type="ORF">CUS_5981</name>
</gene>
<sequence>MRMNGSIQAEGAFGVLKQDYGFRRSLCRSKPKTIIQVDPTTKLTKLTKADTKVSTI</sequence>
<name>E9SEF1_RUMAL</name>
<evidence type="ECO:0000313" key="1">
    <source>
        <dbReference type="EMBL" id="EGC02404.1"/>
    </source>
</evidence>
<dbReference type="AlphaFoldDB" id="E9SEF1"/>
<evidence type="ECO:0008006" key="3">
    <source>
        <dbReference type="Google" id="ProtNLM"/>
    </source>
</evidence>
<comment type="caution">
    <text evidence="1">The sequence shown here is derived from an EMBL/GenBank/DDBJ whole genome shotgun (WGS) entry which is preliminary data.</text>
</comment>
<reference evidence="1 2" key="1">
    <citation type="submission" date="2011-02" db="EMBL/GenBank/DDBJ databases">
        <authorList>
            <person name="Nelson K.E."/>
            <person name="Sutton G."/>
            <person name="Torralba M."/>
            <person name="Durkin S."/>
            <person name="Harkins D."/>
            <person name="Montgomery R."/>
            <person name="Ziemer C."/>
            <person name="Klaassens E."/>
            <person name="Ocuiv P."/>
            <person name="Morrison M."/>
        </authorList>
    </citation>
    <scope>NUCLEOTIDE SEQUENCE [LARGE SCALE GENOMIC DNA]</scope>
    <source>
        <strain evidence="1 2">8</strain>
    </source>
</reference>
<keyword evidence="2" id="KW-1185">Reference proteome</keyword>
<evidence type="ECO:0000313" key="2">
    <source>
        <dbReference type="Proteomes" id="UP000004259"/>
    </source>
</evidence>
<accession>E9SEF1</accession>